<protein>
    <recommendedName>
        <fullName evidence="3">glucan 1,4-alpha-glucosidase</fullName>
        <ecNumber evidence="3">3.2.1.3</ecNumber>
    </recommendedName>
</protein>
<evidence type="ECO:0000256" key="4">
    <source>
        <dbReference type="ARBA" id="ARBA00022801"/>
    </source>
</evidence>
<evidence type="ECO:0000256" key="6">
    <source>
        <dbReference type="ARBA" id="ARBA00023295"/>
    </source>
</evidence>
<evidence type="ECO:0000313" key="9">
    <source>
        <dbReference type="EMBL" id="MDR6539091.1"/>
    </source>
</evidence>
<keyword evidence="10" id="KW-1185">Reference proteome</keyword>
<evidence type="ECO:0000259" key="8">
    <source>
        <dbReference type="Pfam" id="PF00723"/>
    </source>
</evidence>
<comment type="similarity">
    <text evidence="2">Belongs to the glycosyl hydrolase 15 family.</text>
</comment>
<feature type="domain" description="GH15-like" evidence="8">
    <location>
        <begin position="168"/>
        <end position="459"/>
    </location>
</feature>
<accession>A0ABU1NKZ4</accession>
<dbReference type="Gene3D" id="1.50.10.10">
    <property type="match status" value="1"/>
</dbReference>
<evidence type="ECO:0000256" key="1">
    <source>
        <dbReference type="ARBA" id="ARBA00001863"/>
    </source>
</evidence>
<comment type="caution">
    <text evidence="9">The sequence shown here is derived from an EMBL/GenBank/DDBJ whole genome shotgun (WGS) entry which is preliminary data.</text>
</comment>
<comment type="catalytic activity">
    <reaction evidence="1">
        <text>Hydrolysis of terminal (1-&gt;4)-linked alpha-D-glucose residues successively from non-reducing ends of the chains with release of beta-D-glucose.</text>
        <dbReference type="EC" id="3.2.1.3"/>
    </reaction>
</comment>
<evidence type="ECO:0000256" key="7">
    <source>
        <dbReference type="ARBA" id="ARBA00023326"/>
    </source>
</evidence>
<dbReference type="InterPro" id="IPR000165">
    <property type="entry name" value="Glucoamylase"/>
</dbReference>
<dbReference type="RefSeq" id="WP_309906519.1">
    <property type="nucleotide sequence ID" value="NZ_JAVDRF010000014.1"/>
</dbReference>
<keyword evidence="4 9" id="KW-0378">Hydrolase</keyword>
<dbReference type="GO" id="GO:0004339">
    <property type="term" value="F:glucan 1,4-alpha-glucosidase activity"/>
    <property type="evidence" value="ECO:0007669"/>
    <property type="project" value="UniProtKB-EC"/>
</dbReference>
<dbReference type="PANTHER" id="PTHR31616">
    <property type="entry name" value="TREHALASE"/>
    <property type="match status" value="1"/>
</dbReference>
<dbReference type="Pfam" id="PF00723">
    <property type="entry name" value="Glyco_hydro_15"/>
    <property type="match status" value="2"/>
</dbReference>
<dbReference type="InterPro" id="IPR011613">
    <property type="entry name" value="GH15-like"/>
</dbReference>
<feature type="domain" description="GH15-like" evidence="8">
    <location>
        <begin position="47"/>
        <end position="89"/>
    </location>
</feature>
<dbReference type="InterPro" id="IPR008928">
    <property type="entry name" value="6-hairpin_glycosidase_sf"/>
</dbReference>
<evidence type="ECO:0000256" key="2">
    <source>
        <dbReference type="ARBA" id="ARBA00006188"/>
    </source>
</evidence>
<keyword evidence="5" id="KW-0119">Carbohydrate metabolism</keyword>
<dbReference type="Proteomes" id="UP001184230">
    <property type="component" value="Unassembled WGS sequence"/>
</dbReference>
<dbReference type="PANTHER" id="PTHR31616:SF9">
    <property type="entry name" value="GLUCOAMYLASE, INTRACELLULAR SPORULATION-SPECIFIC"/>
    <property type="match status" value="1"/>
</dbReference>
<dbReference type="SUPFAM" id="SSF48208">
    <property type="entry name" value="Six-hairpin glycosidases"/>
    <property type="match status" value="1"/>
</dbReference>
<keyword evidence="6 9" id="KW-0326">Glycosidase</keyword>
<dbReference type="EC" id="3.2.1.3" evidence="3"/>
<dbReference type="EMBL" id="JAVDRF010000014">
    <property type="protein sequence ID" value="MDR6539091.1"/>
    <property type="molecule type" value="Genomic_DNA"/>
</dbReference>
<evidence type="ECO:0000256" key="3">
    <source>
        <dbReference type="ARBA" id="ARBA00012593"/>
    </source>
</evidence>
<name>A0ABU1NKZ4_9BURK</name>
<evidence type="ECO:0000256" key="5">
    <source>
        <dbReference type="ARBA" id="ARBA00023277"/>
    </source>
</evidence>
<proteinExistence type="inferred from homology"/>
<organism evidence="9 10">
    <name type="scientific">Variovorax soli</name>
    <dbReference type="NCBI Taxonomy" id="376815"/>
    <lineage>
        <taxon>Bacteria</taxon>
        <taxon>Pseudomonadati</taxon>
        <taxon>Pseudomonadota</taxon>
        <taxon>Betaproteobacteria</taxon>
        <taxon>Burkholderiales</taxon>
        <taxon>Comamonadaceae</taxon>
        <taxon>Variovorax</taxon>
    </lineage>
</organism>
<sequence length="474" mass="51684">MTSSAGNVQDPAFESWLERQLRHSASEMVRSISPVSIVKHRPGFGQTVRPIPGAIVASPVLAGYDPDPDYFFHWFRDSAVIVDALRLLYVDGRVGDEALQHVRDFTRFSLALNRLDGRAAAAVQGRSACVVPEFLQYLREDDDLASAYGDAVVAETRVNPDGTLDICRWTRPQHDGAPLRALALLRWVAGGHLDAGLLAEVSDLIRFDLGFTLRHWREPSYDIWEEESGHHYYTLRVSAAALAEGAAWLHGLGETAQAQHCREESQAVLGLLDGYWVHEGMDDRHATRGYYRSRVLADGEPGPKALDIAVILSAIHSLGIETPQRAADARKPAAHGPGDPRMQATLARLDALFDAAYAINHGRAAGHGTAMGRYAGDVYYSGGAYYFSTLGAAELCFHAAALGGSDARHWFERGEAYLATVRAYTPASGDLSEQFDQRSGAQTSAKHLAWSYAAFISCVSARRIAAACQVPQPQ</sequence>
<keyword evidence="7" id="KW-0624">Polysaccharide degradation</keyword>
<dbReference type="PRINTS" id="PR00736">
    <property type="entry name" value="GLHYDRLASE15"/>
</dbReference>
<dbReference type="InterPro" id="IPR012341">
    <property type="entry name" value="6hp_glycosidase-like_sf"/>
</dbReference>
<gene>
    <name evidence="9" type="ORF">J2739_004887</name>
</gene>
<evidence type="ECO:0000313" key="10">
    <source>
        <dbReference type="Proteomes" id="UP001184230"/>
    </source>
</evidence>
<reference evidence="9 10" key="1">
    <citation type="submission" date="2023-07" db="EMBL/GenBank/DDBJ databases">
        <title>Sorghum-associated microbial communities from plants grown in Nebraska, USA.</title>
        <authorList>
            <person name="Schachtman D."/>
        </authorList>
    </citation>
    <scope>NUCLEOTIDE SEQUENCE [LARGE SCALE GENOMIC DNA]</scope>
    <source>
        <strain evidence="9 10">DS1781</strain>
    </source>
</reference>